<proteinExistence type="predicted"/>
<reference evidence="2 3" key="1">
    <citation type="submission" date="2014-11" db="EMBL/GenBank/DDBJ databases">
        <title>Draft genome sequence of Kirrobacter mercurialis.</title>
        <authorList>
            <person name="Coil D.A."/>
            <person name="Eisen J.A."/>
        </authorList>
    </citation>
    <scope>NUCLEOTIDE SEQUENCE [LARGE SCALE GENOMIC DNA]</scope>
    <source>
        <strain evidence="2 3">Coronado</strain>
    </source>
</reference>
<evidence type="ECO:0000313" key="2">
    <source>
        <dbReference type="EMBL" id="KHL24221.1"/>
    </source>
</evidence>
<protein>
    <submittedName>
        <fullName evidence="2">Uncharacterized protein</fullName>
    </submittedName>
</protein>
<sequence>MEATCQNLEMRWRYDYSWAAFFLANAFVSALIGQSWSQRLLIFFLTAVPVSIWAWAQARKANGS</sequence>
<evidence type="ECO:0000313" key="3">
    <source>
        <dbReference type="Proteomes" id="UP000030988"/>
    </source>
</evidence>
<keyword evidence="1" id="KW-0472">Membrane</keyword>
<keyword evidence="3" id="KW-1185">Reference proteome</keyword>
<keyword evidence="1" id="KW-0812">Transmembrane</keyword>
<gene>
    <name evidence="2" type="ORF">PK98_14635</name>
</gene>
<evidence type="ECO:0000256" key="1">
    <source>
        <dbReference type="SAM" id="Phobius"/>
    </source>
</evidence>
<comment type="caution">
    <text evidence="2">The sequence shown here is derived from an EMBL/GenBank/DDBJ whole genome shotgun (WGS) entry which is preliminary data.</text>
</comment>
<accession>A0A0B2BX68</accession>
<feature type="transmembrane region" description="Helical" evidence="1">
    <location>
        <begin position="16"/>
        <end position="33"/>
    </location>
</feature>
<dbReference type="Proteomes" id="UP000030988">
    <property type="component" value="Unassembled WGS sequence"/>
</dbReference>
<dbReference type="AlphaFoldDB" id="A0A0B2BX68"/>
<name>A0A0B2BX68_9SPHN</name>
<feature type="transmembrane region" description="Helical" evidence="1">
    <location>
        <begin position="40"/>
        <end position="58"/>
    </location>
</feature>
<keyword evidence="1" id="KW-1133">Transmembrane helix</keyword>
<dbReference type="EMBL" id="JTDN01000003">
    <property type="protein sequence ID" value="KHL24221.1"/>
    <property type="molecule type" value="Genomic_DNA"/>
</dbReference>
<organism evidence="2 3">
    <name type="scientific">Croceibacterium mercuriale</name>
    <dbReference type="NCBI Taxonomy" id="1572751"/>
    <lineage>
        <taxon>Bacteria</taxon>
        <taxon>Pseudomonadati</taxon>
        <taxon>Pseudomonadota</taxon>
        <taxon>Alphaproteobacteria</taxon>
        <taxon>Sphingomonadales</taxon>
        <taxon>Erythrobacteraceae</taxon>
        <taxon>Croceibacterium</taxon>
    </lineage>
</organism>